<dbReference type="SFLD" id="SFLDG00358">
    <property type="entry name" value="Main_(cytGST)"/>
    <property type="match status" value="1"/>
</dbReference>
<dbReference type="PANTHER" id="PTHR44051">
    <property type="entry name" value="GLUTATHIONE S-TRANSFERASE-RELATED"/>
    <property type="match status" value="1"/>
</dbReference>
<dbReference type="EMBL" id="MAVT02000098">
    <property type="protein sequence ID" value="POS79640.1"/>
    <property type="molecule type" value="Genomic_DNA"/>
</dbReference>
<dbReference type="Pfam" id="PF00043">
    <property type="entry name" value="GST_C"/>
    <property type="match status" value="1"/>
</dbReference>
<dbReference type="PROSITE" id="PS50404">
    <property type="entry name" value="GST_NTER"/>
    <property type="match status" value="1"/>
</dbReference>
<comment type="similarity">
    <text evidence="1">Belongs to the GST superfamily.</text>
</comment>
<dbReference type="Gene3D" id="3.40.30.10">
    <property type="entry name" value="Glutaredoxin"/>
    <property type="match status" value="1"/>
</dbReference>
<dbReference type="OrthoDB" id="422574at2759"/>
<protein>
    <recommendedName>
        <fullName evidence="7">Glutathione S-transferase II</fullName>
    </recommendedName>
</protein>
<evidence type="ECO:0008006" key="7">
    <source>
        <dbReference type="Google" id="ProtNLM"/>
    </source>
</evidence>
<gene>
    <name evidence="5" type="ORF">DHEL01_v201951</name>
</gene>
<comment type="caution">
    <text evidence="5">The sequence shown here is derived from an EMBL/GenBank/DDBJ whole genome shotgun (WGS) entry which is preliminary data.</text>
</comment>
<dbReference type="SFLD" id="SFLDG01151">
    <property type="entry name" value="Main.2:_Nu-like"/>
    <property type="match status" value="1"/>
</dbReference>
<dbReference type="CDD" id="cd03048">
    <property type="entry name" value="GST_N_Ure2p_like"/>
    <property type="match status" value="1"/>
</dbReference>
<dbReference type="SUPFAM" id="SSF52833">
    <property type="entry name" value="Thioredoxin-like"/>
    <property type="match status" value="1"/>
</dbReference>
<evidence type="ECO:0000313" key="6">
    <source>
        <dbReference type="Proteomes" id="UP000094444"/>
    </source>
</evidence>
<dbReference type="InParanoid" id="A0A2P5IAV7"/>
<dbReference type="InterPro" id="IPR040079">
    <property type="entry name" value="Glutathione_S-Trfase"/>
</dbReference>
<dbReference type="FunCoup" id="A0A2P5IAV7">
    <property type="interactions" value="724"/>
</dbReference>
<evidence type="ECO:0000256" key="2">
    <source>
        <dbReference type="SAM" id="MobiDB-lite"/>
    </source>
</evidence>
<dbReference type="PANTHER" id="PTHR44051:SF6">
    <property type="entry name" value="GLUTATHIONE S-TRANSFERASE II"/>
    <property type="match status" value="1"/>
</dbReference>
<dbReference type="InterPro" id="IPR010987">
    <property type="entry name" value="Glutathione-S-Trfase_C-like"/>
</dbReference>
<feature type="region of interest" description="Disordered" evidence="2">
    <location>
        <begin position="50"/>
        <end position="91"/>
    </location>
</feature>
<feature type="compositionally biased region" description="Low complexity" evidence="2">
    <location>
        <begin position="50"/>
        <end position="61"/>
    </location>
</feature>
<name>A0A2P5IAV7_DIAHE</name>
<evidence type="ECO:0000259" key="3">
    <source>
        <dbReference type="PROSITE" id="PS50404"/>
    </source>
</evidence>
<sequence>MTSSTIRRGALSLLHGPLAHRVHHIRISTASFASLAPQTIPRRAQIASTTITTTTNNNNNKTHPRTFSSSSSSSSRKSQASTDDMAAKPEPTGLIANDGIELLTFGTPNGYKASIVLEEIKEAYGDKAPKFVWQAINIMKNTQKEEWFTKISPNGRIPAIVDHDRGHFAVFEGLAILSYLTKHYDPENKISFAYDSDDHSVAEQWMAWQHGGVGPMQGQANHFIRFAKEKLPYPIQRYAGETERLYGILDARLKDRDFVAGPGRGRFSIADISLLGWANGTVLGGIDLEGQFPNVNAWLSRCLERPGVKRGLAIPEPTPFANKVVLQKIKDDPEARQKAEEIKKLIDDAKAQYGYKYASP</sequence>
<dbReference type="InterPro" id="IPR036282">
    <property type="entry name" value="Glutathione-S-Trfase_C_sf"/>
</dbReference>
<dbReference type="Gene3D" id="1.20.1050.10">
    <property type="match status" value="1"/>
</dbReference>
<dbReference type="InterPro" id="IPR004045">
    <property type="entry name" value="Glutathione_S-Trfase_N"/>
</dbReference>
<dbReference type="Pfam" id="PF13409">
    <property type="entry name" value="GST_N_2"/>
    <property type="match status" value="1"/>
</dbReference>
<evidence type="ECO:0000259" key="4">
    <source>
        <dbReference type="PROSITE" id="PS50405"/>
    </source>
</evidence>
<evidence type="ECO:0000313" key="5">
    <source>
        <dbReference type="EMBL" id="POS79640.1"/>
    </source>
</evidence>
<accession>A0A2P5IAV7</accession>
<dbReference type="InterPro" id="IPR036249">
    <property type="entry name" value="Thioredoxin-like_sf"/>
</dbReference>
<proteinExistence type="inferred from homology"/>
<dbReference type="STRING" id="158607.A0A2P5IAV7"/>
<feature type="domain" description="GST N-terminal" evidence="3">
    <location>
        <begin position="97"/>
        <end position="188"/>
    </location>
</feature>
<feature type="domain" description="GST C-terminal" evidence="4">
    <location>
        <begin position="195"/>
        <end position="320"/>
    </location>
</feature>
<dbReference type="PROSITE" id="PS50405">
    <property type="entry name" value="GST_CTER"/>
    <property type="match status" value="1"/>
</dbReference>
<reference evidence="5" key="1">
    <citation type="submission" date="2017-09" db="EMBL/GenBank/DDBJ databases">
        <title>Polyketide synthases of a Diaporthe helianthi virulent isolate.</title>
        <authorList>
            <person name="Baroncelli R."/>
        </authorList>
    </citation>
    <scope>NUCLEOTIDE SEQUENCE [LARGE SCALE GENOMIC DNA]</scope>
    <source>
        <strain evidence="5">7/96</strain>
    </source>
</reference>
<organism evidence="5 6">
    <name type="scientific">Diaporthe helianthi</name>
    <dbReference type="NCBI Taxonomy" id="158607"/>
    <lineage>
        <taxon>Eukaryota</taxon>
        <taxon>Fungi</taxon>
        <taxon>Dikarya</taxon>
        <taxon>Ascomycota</taxon>
        <taxon>Pezizomycotina</taxon>
        <taxon>Sordariomycetes</taxon>
        <taxon>Sordariomycetidae</taxon>
        <taxon>Diaporthales</taxon>
        <taxon>Diaporthaceae</taxon>
        <taxon>Diaporthe</taxon>
    </lineage>
</organism>
<dbReference type="Proteomes" id="UP000094444">
    <property type="component" value="Unassembled WGS sequence"/>
</dbReference>
<dbReference type="InterPro" id="IPR004046">
    <property type="entry name" value="GST_C"/>
</dbReference>
<dbReference type="SUPFAM" id="SSF47616">
    <property type="entry name" value="GST C-terminal domain-like"/>
    <property type="match status" value="1"/>
</dbReference>
<dbReference type="SFLD" id="SFLDS00019">
    <property type="entry name" value="Glutathione_Transferase_(cytos"/>
    <property type="match status" value="1"/>
</dbReference>
<dbReference type="AlphaFoldDB" id="A0A2P5IAV7"/>
<keyword evidence="6" id="KW-1185">Reference proteome</keyword>
<evidence type="ECO:0000256" key="1">
    <source>
        <dbReference type="ARBA" id="ARBA00007409"/>
    </source>
</evidence>